<protein>
    <submittedName>
        <fullName evidence="2">Uncharacterized protein</fullName>
    </submittedName>
</protein>
<dbReference type="AlphaFoldDB" id="A0ABD3W375"/>
<dbReference type="Proteomes" id="UP001634394">
    <property type="component" value="Unassembled WGS sequence"/>
</dbReference>
<comment type="caution">
    <text evidence="2">The sequence shown here is derived from an EMBL/GenBank/DDBJ whole genome shotgun (WGS) entry which is preliminary data.</text>
</comment>
<organism evidence="2 3">
    <name type="scientific">Sinanodonta woodiana</name>
    <name type="common">Chinese pond mussel</name>
    <name type="synonym">Anodonta woodiana</name>
    <dbReference type="NCBI Taxonomy" id="1069815"/>
    <lineage>
        <taxon>Eukaryota</taxon>
        <taxon>Metazoa</taxon>
        <taxon>Spiralia</taxon>
        <taxon>Lophotrochozoa</taxon>
        <taxon>Mollusca</taxon>
        <taxon>Bivalvia</taxon>
        <taxon>Autobranchia</taxon>
        <taxon>Heteroconchia</taxon>
        <taxon>Palaeoheterodonta</taxon>
        <taxon>Unionida</taxon>
        <taxon>Unionoidea</taxon>
        <taxon>Unionidae</taxon>
        <taxon>Unioninae</taxon>
        <taxon>Sinanodonta</taxon>
    </lineage>
</organism>
<evidence type="ECO:0000256" key="1">
    <source>
        <dbReference type="SAM" id="MobiDB-lite"/>
    </source>
</evidence>
<keyword evidence="3" id="KW-1185">Reference proteome</keyword>
<evidence type="ECO:0000313" key="2">
    <source>
        <dbReference type="EMBL" id="KAL3868339.1"/>
    </source>
</evidence>
<evidence type="ECO:0000313" key="3">
    <source>
        <dbReference type="Proteomes" id="UP001634394"/>
    </source>
</evidence>
<reference evidence="2 3" key="1">
    <citation type="submission" date="2024-11" db="EMBL/GenBank/DDBJ databases">
        <title>Chromosome-level genome assembly of the freshwater bivalve Anodonta woodiana.</title>
        <authorList>
            <person name="Chen X."/>
        </authorList>
    </citation>
    <scope>NUCLEOTIDE SEQUENCE [LARGE SCALE GENOMIC DNA]</scope>
    <source>
        <strain evidence="2">MN2024</strain>
        <tissue evidence="2">Gills</tissue>
    </source>
</reference>
<name>A0ABD3W375_SINWO</name>
<gene>
    <name evidence="2" type="ORF">ACJMK2_041156</name>
</gene>
<accession>A0ABD3W375</accession>
<dbReference type="EMBL" id="JBJQND010000008">
    <property type="protein sequence ID" value="KAL3868339.1"/>
    <property type="molecule type" value="Genomic_DNA"/>
</dbReference>
<proteinExistence type="predicted"/>
<sequence length="132" mass="15172">MWLMCVRVMGGGGPASPPPMTRTHITHTHEDPDHPDCVPSVFEYAKRYTTYVHQNKMVRFGNKVKQKIEFESIATSSKKVKKSPEKLNTAVLDSPTPTQQTPQQKYFWHNHNITLGGLQIHYQTLRRSAHNF</sequence>
<feature type="region of interest" description="Disordered" evidence="1">
    <location>
        <begin position="76"/>
        <end position="101"/>
    </location>
</feature>